<keyword evidence="11 14" id="KW-0408">Iron</keyword>
<keyword evidence="7 14" id="KW-0479">Metal-binding</keyword>
<name>A0A172MA26_MAMBR</name>
<evidence type="ECO:0000256" key="8">
    <source>
        <dbReference type="ARBA" id="ARBA00022824"/>
    </source>
</evidence>
<feature type="signal peptide" evidence="16">
    <location>
        <begin position="1"/>
        <end position="17"/>
    </location>
</feature>
<dbReference type="GO" id="GO:0020037">
    <property type="term" value="F:heme binding"/>
    <property type="evidence" value="ECO:0007669"/>
    <property type="project" value="InterPro"/>
</dbReference>
<accession>A0A172MA26</accession>
<dbReference type="GO" id="GO:0005506">
    <property type="term" value="F:iron ion binding"/>
    <property type="evidence" value="ECO:0007669"/>
    <property type="project" value="InterPro"/>
</dbReference>
<proteinExistence type="evidence at transcript level"/>
<evidence type="ECO:0000256" key="1">
    <source>
        <dbReference type="ARBA" id="ARBA00001971"/>
    </source>
</evidence>
<evidence type="ECO:0000256" key="16">
    <source>
        <dbReference type="SAM" id="SignalP"/>
    </source>
</evidence>
<comment type="subcellular location">
    <subcellularLocation>
        <location evidence="4">Endoplasmic reticulum membrane</location>
        <topology evidence="4">Peripheral membrane protein</topology>
    </subcellularLocation>
    <subcellularLocation>
        <location evidence="3">Microsome membrane</location>
        <topology evidence="3">Peripheral membrane protein</topology>
    </subcellularLocation>
</comment>
<keyword evidence="8" id="KW-0256">Endoplasmic reticulum</keyword>
<dbReference type="InterPro" id="IPR017972">
    <property type="entry name" value="Cyt_P450_CS"/>
</dbReference>
<evidence type="ECO:0000256" key="14">
    <source>
        <dbReference type="PIRSR" id="PIRSR602401-1"/>
    </source>
</evidence>
<evidence type="ECO:0000256" key="15">
    <source>
        <dbReference type="RuleBase" id="RU000461"/>
    </source>
</evidence>
<dbReference type="GO" id="GO:0016705">
    <property type="term" value="F:oxidoreductase activity, acting on paired donors, with incorporation or reduction of molecular oxygen"/>
    <property type="evidence" value="ECO:0007669"/>
    <property type="project" value="InterPro"/>
</dbReference>
<evidence type="ECO:0000313" key="17">
    <source>
        <dbReference type="EMBL" id="ANC90156.1"/>
    </source>
</evidence>
<dbReference type="InterPro" id="IPR002401">
    <property type="entry name" value="Cyt_P450_E_grp-I"/>
</dbReference>
<dbReference type="Gene3D" id="1.10.630.10">
    <property type="entry name" value="Cytochrome P450"/>
    <property type="match status" value="1"/>
</dbReference>
<evidence type="ECO:0000256" key="13">
    <source>
        <dbReference type="ARBA" id="ARBA00023136"/>
    </source>
</evidence>
<keyword evidence="12 15" id="KW-0503">Monooxygenase</keyword>
<keyword evidence="10 15" id="KW-0560">Oxidoreductase</keyword>
<organism evidence="17">
    <name type="scientific">Mamestra brassicae</name>
    <name type="common">Cabbage moth</name>
    <dbReference type="NCBI Taxonomy" id="55057"/>
    <lineage>
        <taxon>Eukaryota</taxon>
        <taxon>Metazoa</taxon>
        <taxon>Ecdysozoa</taxon>
        <taxon>Arthropoda</taxon>
        <taxon>Hexapoda</taxon>
        <taxon>Insecta</taxon>
        <taxon>Pterygota</taxon>
        <taxon>Neoptera</taxon>
        <taxon>Endopterygota</taxon>
        <taxon>Lepidoptera</taxon>
        <taxon>Glossata</taxon>
        <taxon>Ditrysia</taxon>
        <taxon>Noctuoidea</taxon>
        <taxon>Noctuidae</taxon>
        <taxon>Noctuinae</taxon>
        <taxon>Hadenini</taxon>
        <taxon>Mamestra</taxon>
    </lineage>
</organism>
<evidence type="ECO:0000256" key="11">
    <source>
        <dbReference type="ARBA" id="ARBA00023004"/>
    </source>
</evidence>
<evidence type="ECO:0000256" key="12">
    <source>
        <dbReference type="ARBA" id="ARBA00023033"/>
    </source>
</evidence>
<evidence type="ECO:0000256" key="6">
    <source>
        <dbReference type="ARBA" id="ARBA00022617"/>
    </source>
</evidence>
<dbReference type="InterPro" id="IPR001128">
    <property type="entry name" value="Cyt_P450"/>
</dbReference>
<protein>
    <submittedName>
        <fullName evidence="17">Cytochrome P450 monooxygenase CYP4M</fullName>
    </submittedName>
</protein>
<comment type="similarity">
    <text evidence="5 15">Belongs to the cytochrome P450 family.</text>
</comment>
<comment type="cofactor">
    <cofactor evidence="1 14">
        <name>heme</name>
        <dbReference type="ChEBI" id="CHEBI:30413"/>
    </cofactor>
</comment>
<dbReference type="SUPFAM" id="SSF48264">
    <property type="entry name" value="Cytochrome P450"/>
    <property type="match status" value="1"/>
</dbReference>
<dbReference type="PANTHER" id="PTHR24291">
    <property type="entry name" value="CYTOCHROME P450 FAMILY 4"/>
    <property type="match status" value="1"/>
</dbReference>
<keyword evidence="9" id="KW-0492">Microsome</keyword>
<evidence type="ECO:0000256" key="2">
    <source>
        <dbReference type="ARBA" id="ARBA00003690"/>
    </source>
</evidence>
<evidence type="ECO:0000256" key="3">
    <source>
        <dbReference type="ARBA" id="ARBA00004174"/>
    </source>
</evidence>
<dbReference type="InterPro" id="IPR050196">
    <property type="entry name" value="Cytochrome_P450_Monoox"/>
</dbReference>
<dbReference type="GO" id="GO:0004497">
    <property type="term" value="F:monooxygenase activity"/>
    <property type="evidence" value="ECO:0007669"/>
    <property type="project" value="UniProtKB-KW"/>
</dbReference>
<keyword evidence="13" id="KW-0472">Membrane</keyword>
<sequence length="503" mass="58311">MFLYLLGIIIFLCVLHIIPNYNERARLVRKIPGPKDDFIIGNGWTVIRSPVEVMEMGKQLSSLFDGIFRVWIYPMGAVFIYNPEDIEIIMSGMKYSEKSFVYNFLKSWLGDGLLVSKGAKWQVRRKILTPAFHFNILKQFCEIIEENSYRFLDSLKESAGKPIDIVPVLSEFTLNSICETAMGTQLSDDNKDAKSYKNAIYDMGMVFFNRFIKIYLYADFIYKFSPLGRLENKFLKVVHGFTEKVIQQRREYRETHGLNINEEINADDDDSYIYKKKKKTAMLDLLLSAEKEGHIDRIGVQEEVDTFMFEGHDTTASGLTFCFMLLANHKEVQDRVVQELIDIFGDTNRPIKMEDLPKMKYLECCIKESLRLYPPVHFISRNLNEDTVLSNYTIPAGTFCHILILHLHYRAELFKNPKQFDPDRFLPENSVGRHPYAYIPFSAGPRNCIGQKFAMMEMKIAVANVLRKFVLSPVTRPSDIRFTADLVFRNDGPVLVNFIKRAK</sequence>
<feature type="chain" id="PRO_5007999424" evidence="16">
    <location>
        <begin position="18"/>
        <end position="503"/>
    </location>
</feature>
<comment type="function">
    <text evidence="2">May be involved in the metabolism of insect hormones and in the breakdown of synthetic insecticides.</text>
</comment>
<evidence type="ECO:0000256" key="5">
    <source>
        <dbReference type="ARBA" id="ARBA00010617"/>
    </source>
</evidence>
<keyword evidence="6 14" id="KW-0349">Heme</keyword>
<dbReference type="Pfam" id="PF00067">
    <property type="entry name" value="p450"/>
    <property type="match status" value="1"/>
</dbReference>
<dbReference type="PRINTS" id="PR00385">
    <property type="entry name" value="P450"/>
</dbReference>
<dbReference type="InterPro" id="IPR036396">
    <property type="entry name" value="Cyt_P450_sf"/>
</dbReference>
<dbReference type="AlphaFoldDB" id="A0A172MA26"/>
<evidence type="ECO:0000256" key="9">
    <source>
        <dbReference type="ARBA" id="ARBA00022848"/>
    </source>
</evidence>
<dbReference type="EMBL" id="KX008607">
    <property type="protein sequence ID" value="ANC90156.1"/>
    <property type="molecule type" value="mRNA"/>
</dbReference>
<evidence type="ECO:0000256" key="7">
    <source>
        <dbReference type="ARBA" id="ARBA00022723"/>
    </source>
</evidence>
<dbReference type="PANTHER" id="PTHR24291:SF189">
    <property type="entry name" value="CYTOCHROME P450 4C3-RELATED"/>
    <property type="match status" value="1"/>
</dbReference>
<dbReference type="PRINTS" id="PR00463">
    <property type="entry name" value="EP450I"/>
</dbReference>
<dbReference type="PROSITE" id="PS00086">
    <property type="entry name" value="CYTOCHROME_P450"/>
    <property type="match status" value="1"/>
</dbReference>
<keyword evidence="16" id="KW-0732">Signal</keyword>
<evidence type="ECO:0000256" key="4">
    <source>
        <dbReference type="ARBA" id="ARBA00004406"/>
    </source>
</evidence>
<dbReference type="CDD" id="cd20628">
    <property type="entry name" value="CYP4"/>
    <property type="match status" value="1"/>
</dbReference>
<feature type="binding site" description="axial binding residue" evidence="14">
    <location>
        <position position="448"/>
    </location>
    <ligand>
        <name>heme</name>
        <dbReference type="ChEBI" id="CHEBI:30413"/>
    </ligand>
    <ligandPart>
        <name>Fe</name>
        <dbReference type="ChEBI" id="CHEBI:18248"/>
    </ligandPart>
</feature>
<evidence type="ECO:0000256" key="10">
    <source>
        <dbReference type="ARBA" id="ARBA00023002"/>
    </source>
</evidence>
<reference evidence="17" key="1">
    <citation type="submission" date="2016-03" db="EMBL/GenBank/DDBJ databases">
        <title>Identification and characterization of a novel P450 gene CYP4M from the cabbage moth, Mamestra brassicae Linnaeus.</title>
        <authorList>
            <person name="Fan D."/>
        </authorList>
    </citation>
    <scope>NUCLEOTIDE SEQUENCE</scope>
</reference>
<dbReference type="GO" id="GO:0005789">
    <property type="term" value="C:endoplasmic reticulum membrane"/>
    <property type="evidence" value="ECO:0007669"/>
    <property type="project" value="UniProtKB-SubCell"/>
</dbReference>